<dbReference type="InterPro" id="IPR036291">
    <property type="entry name" value="NAD(P)-bd_dom_sf"/>
</dbReference>
<proteinExistence type="predicted"/>
<evidence type="ECO:0000313" key="1">
    <source>
        <dbReference type="EMBL" id="SMX25527.1"/>
    </source>
</evidence>
<dbReference type="AlphaFoldDB" id="A0A238J4I4"/>
<dbReference type="Gene3D" id="3.40.50.720">
    <property type="entry name" value="NAD(P)-binding Rossmann-like Domain"/>
    <property type="match status" value="1"/>
</dbReference>
<organism evidence="1 2">
    <name type="scientific">Boseongicola aestuarii</name>
    <dbReference type="NCBI Taxonomy" id="1470561"/>
    <lineage>
        <taxon>Bacteria</taxon>
        <taxon>Pseudomonadati</taxon>
        <taxon>Pseudomonadota</taxon>
        <taxon>Alphaproteobacteria</taxon>
        <taxon>Rhodobacterales</taxon>
        <taxon>Paracoccaceae</taxon>
        <taxon>Boseongicola</taxon>
    </lineage>
</organism>
<reference evidence="1 2" key="1">
    <citation type="submission" date="2017-05" db="EMBL/GenBank/DDBJ databases">
        <authorList>
            <person name="Song R."/>
            <person name="Chenine A.L."/>
            <person name="Ruprecht R.M."/>
        </authorList>
    </citation>
    <scope>NUCLEOTIDE SEQUENCE [LARGE SCALE GENOMIC DNA]</scope>
    <source>
        <strain evidence="1 2">CECT 8489</strain>
    </source>
</reference>
<protein>
    <submittedName>
        <fullName evidence="1">RmlD substrate binding domain protein</fullName>
    </submittedName>
</protein>
<gene>
    <name evidence="1" type="ORF">BOA8489_03671</name>
</gene>
<dbReference type="Proteomes" id="UP000201838">
    <property type="component" value="Unassembled WGS sequence"/>
</dbReference>
<dbReference type="SUPFAM" id="SSF51735">
    <property type="entry name" value="NAD(P)-binding Rossmann-fold domains"/>
    <property type="match status" value="1"/>
</dbReference>
<accession>A0A238J4I4</accession>
<evidence type="ECO:0000313" key="2">
    <source>
        <dbReference type="Proteomes" id="UP000201838"/>
    </source>
</evidence>
<name>A0A238J4I4_9RHOB</name>
<dbReference type="RefSeq" id="WP_093975714.1">
    <property type="nucleotide sequence ID" value="NZ_FXXQ01000018.1"/>
</dbReference>
<sequence>MSSTVLILGSSGKIGQNAALAFTKAGWNVRNYDRKSNNMIAAACGVDVIVNGLNPPNYHNWAETIPEITKQVIAAAKASGATVIIPGNVYNFGDTPGVWSETTPQRPNTVKGRVRVDMENAYRASGVQTIVLRAGNFIDPDRDDDVMKLLYFRAIKKGKLTAAGRSDALQAMCYLPDWAKAAVQLAEKRAELARFEDIPFPGHSFSVLELQDALQDHLGRSIKITGFPWWMFTILGPFWEFAREMNEMRYLWNTPHQLSGKKFNRILPDFVPTDMRRVMIASLPDDMHANKTAPGPRQAYAS</sequence>
<dbReference type="EMBL" id="FXXQ01000018">
    <property type="protein sequence ID" value="SMX25527.1"/>
    <property type="molecule type" value="Genomic_DNA"/>
</dbReference>
<dbReference type="OrthoDB" id="7170465at2"/>
<keyword evidence="2" id="KW-1185">Reference proteome</keyword>